<dbReference type="PANTHER" id="PTHR42681">
    <property type="entry name" value="MALONYL-COA-ACYL CARRIER PROTEIN TRANSACYLASE, MITOCHONDRIAL"/>
    <property type="match status" value="1"/>
</dbReference>
<proteinExistence type="inferred from homology"/>
<keyword evidence="2 4" id="KW-0012">Acyltransferase</keyword>
<evidence type="ECO:0000313" key="6">
    <source>
        <dbReference type="EMBL" id="WRP18418.1"/>
    </source>
</evidence>
<accession>A0ABZ1C2Q3</accession>
<gene>
    <name evidence="6" type="primary">fabD</name>
    <name evidence="6" type="ORF">U7230_05270</name>
</gene>
<comment type="similarity">
    <text evidence="4">Belongs to the fabD family.</text>
</comment>
<dbReference type="EMBL" id="CP141615">
    <property type="protein sequence ID" value="WRP18418.1"/>
    <property type="molecule type" value="Genomic_DNA"/>
</dbReference>
<dbReference type="InterPro" id="IPR050858">
    <property type="entry name" value="Mal-CoA-ACP_Trans/PKS_FabD"/>
</dbReference>
<dbReference type="SUPFAM" id="SSF55048">
    <property type="entry name" value="Probable ACP-binding domain of malonyl-CoA ACP transacylase"/>
    <property type="match status" value="1"/>
</dbReference>
<dbReference type="Pfam" id="PF00698">
    <property type="entry name" value="Acyl_transf_1"/>
    <property type="match status" value="1"/>
</dbReference>
<dbReference type="PIRSF" id="PIRSF000446">
    <property type="entry name" value="Mct"/>
    <property type="match status" value="1"/>
</dbReference>
<evidence type="ECO:0000256" key="3">
    <source>
        <dbReference type="ARBA" id="ARBA00048462"/>
    </source>
</evidence>
<dbReference type="PANTHER" id="PTHR42681:SF1">
    <property type="entry name" value="MALONYL-COA-ACYL CARRIER PROTEIN TRANSACYLASE, MITOCHONDRIAL"/>
    <property type="match status" value="1"/>
</dbReference>
<dbReference type="RefSeq" id="WP_324717691.1">
    <property type="nucleotide sequence ID" value="NZ_CP141615.1"/>
</dbReference>
<dbReference type="Gene3D" id="3.30.70.250">
    <property type="entry name" value="Malonyl-CoA ACP transacylase, ACP-binding"/>
    <property type="match status" value="1"/>
</dbReference>
<dbReference type="GO" id="GO:0004314">
    <property type="term" value="F:[acyl-carrier-protein] S-malonyltransferase activity"/>
    <property type="evidence" value="ECO:0007669"/>
    <property type="project" value="UniProtKB-EC"/>
</dbReference>
<dbReference type="InterPro" id="IPR001227">
    <property type="entry name" value="Ac_transferase_dom_sf"/>
</dbReference>
<evidence type="ECO:0000259" key="5">
    <source>
        <dbReference type="SMART" id="SM00827"/>
    </source>
</evidence>
<dbReference type="InterPro" id="IPR004410">
    <property type="entry name" value="Malonyl_CoA-ACP_transAc_FabD"/>
</dbReference>
<dbReference type="InterPro" id="IPR016035">
    <property type="entry name" value="Acyl_Trfase/lysoPLipase"/>
</dbReference>
<dbReference type="Proteomes" id="UP001332192">
    <property type="component" value="Chromosome"/>
</dbReference>
<evidence type="ECO:0000256" key="1">
    <source>
        <dbReference type="ARBA" id="ARBA00022679"/>
    </source>
</evidence>
<comment type="catalytic activity">
    <reaction evidence="3 4">
        <text>holo-[ACP] + malonyl-CoA = malonyl-[ACP] + CoA</text>
        <dbReference type="Rhea" id="RHEA:41792"/>
        <dbReference type="Rhea" id="RHEA-COMP:9623"/>
        <dbReference type="Rhea" id="RHEA-COMP:9685"/>
        <dbReference type="ChEBI" id="CHEBI:57287"/>
        <dbReference type="ChEBI" id="CHEBI:57384"/>
        <dbReference type="ChEBI" id="CHEBI:64479"/>
        <dbReference type="ChEBI" id="CHEBI:78449"/>
        <dbReference type="EC" id="2.3.1.39"/>
    </reaction>
</comment>
<dbReference type="InterPro" id="IPR014043">
    <property type="entry name" value="Acyl_transferase_dom"/>
</dbReference>
<dbReference type="Gene3D" id="3.40.366.10">
    <property type="entry name" value="Malonyl-Coenzyme A Acyl Carrier Protein, domain 2"/>
    <property type="match status" value="1"/>
</dbReference>
<dbReference type="SUPFAM" id="SSF52151">
    <property type="entry name" value="FabD/lysophospholipase-like"/>
    <property type="match status" value="1"/>
</dbReference>
<dbReference type="InterPro" id="IPR016036">
    <property type="entry name" value="Malonyl_transacylase_ACP-bd"/>
</dbReference>
<organism evidence="6 7">
    <name type="scientific">Carboxydichorda subterranea</name>
    <dbReference type="NCBI Taxonomy" id="3109565"/>
    <lineage>
        <taxon>Bacteria</taxon>
        <taxon>Bacillati</taxon>
        <taxon>Bacillota</taxon>
        <taxon>Limnochordia</taxon>
        <taxon>Limnochordales</taxon>
        <taxon>Geochordaceae</taxon>
        <taxon>Carboxydichorda</taxon>
    </lineage>
</organism>
<evidence type="ECO:0000256" key="2">
    <source>
        <dbReference type="ARBA" id="ARBA00023315"/>
    </source>
</evidence>
<dbReference type="NCBIfam" id="TIGR00128">
    <property type="entry name" value="fabD"/>
    <property type="match status" value="1"/>
</dbReference>
<protein>
    <recommendedName>
        <fullName evidence="4">Malonyl CoA-acyl carrier protein transacylase</fullName>
        <ecNumber evidence="4">2.3.1.39</ecNumber>
    </recommendedName>
</protein>
<keyword evidence="7" id="KW-1185">Reference proteome</keyword>
<name>A0ABZ1C2Q3_9FIRM</name>
<feature type="domain" description="Malonyl-CoA:ACP transacylase (MAT)" evidence="5">
    <location>
        <begin position="12"/>
        <end position="328"/>
    </location>
</feature>
<dbReference type="EC" id="2.3.1.39" evidence="4"/>
<sequence>MTTSRRGAFAVLFPGQGSQAVGMGGAMAEAFPAAAQVMQAAERVFPGLWKVCREGPEELLRQTVYTQPAVLAVSVALWEVFRREAGRTPAAAAGHSLGEYTALVAAGAMPFEAALAVVRARAEAMEAALPGGRGSMGAVIGLEDEVVEAICEEVSRRRSPLSGEPAPASVVAANFNAPGQVVVSGLIEALDEVREAAVRAGGRYVPLPVSGPFHSPFMAPAARTFAPVLERTPMQSPAFPVVANVTARPMPGNARAMQELLVAQVTSPVRWAGALRAMAAMGVSHFVEIGPGKALTGMVRRTLPDAVALSVQDPPSLDAALARLKGDGLI</sequence>
<reference evidence="6 7" key="1">
    <citation type="journal article" date="2024" name="Front. Microbiol.">
        <title>Novel thermophilic genera Geochorda gen. nov. and Carboxydochorda gen. nov. from the deep terrestrial subsurface reveal the ecophysiological diversity in the class Limnochordia.</title>
        <authorList>
            <person name="Karnachuk O.V."/>
            <person name="Lukina A.P."/>
            <person name="Avakyan M.R."/>
            <person name="Kadnikov V.V."/>
            <person name="Begmatov S."/>
            <person name="Beletsky A.V."/>
            <person name="Vlasova K.G."/>
            <person name="Novikov A.A."/>
            <person name="Shcherbakova V.A."/>
            <person name="Mardanov A.V."/>
            <person name="Ravin N.V."/>
        </authorList>
    </citation>
    <scope>NUCLEOTIDE SEQUENCE [LARGE SCALE GENOMIC DNA]</scope>
    <source>
        <strain evidence="6 7">L945</strain>
    </source>
</reference>
<dbReference type="InterPro" id="IPR024925">
    <property type="entry name" value="Malonyl_CoA-ACP_transAc"/>
</dbReference>
<keyword evidence="1 4" id="KW-0808">Transferase</keyword>
<dbReference type="SMART" id="SM00827">
    <property type="entry name" value="PKS_AT"/>
    <property type="match status" value="1"/>
</dbReference>
<evidence type="ECO:0000313" key="7">
    <source>
        <dbReference type="Proteomes" id="UP001332192"/>
    </source>
</evidence>
<evidence type="ECO:0000256" key="4">
    <source>
        <dbReference type="PIRNR" id="PIRNR000446"/>
    </source>
</evidence>